<evidence type="ECO:0000259" key="1">
    <source>
        <dbReference type="Pfam" id="PF00535"/>
    </source>
</evidence>
<dbReference type="Pfam" id="PF00535">
    <property type="entry name" value="Glycos_transf_2"/>
    <property type="match status" value="1"/>
</dbReference>
<dbReference type="Gene3D" id="3.90.550.10">
    <property type="entry name" value="Spore Coat Polysaccharide Biosynthesis Protein SpsA, Chain A"/>
    <property type="match status" value="1"/>
</dbReference>
<accession>A0A9D2KRU6</accession>
<dbReference type="PANTHER" id="PTHR43685">
    <property type="entry name" value="GLYCOSYLTRANSFERASE"/>
    <property type="match status" value="1"/>
</dbReference>
<comment type="caution">
    <text evidence="2">The sequence shown here is derived from an EMBL/GenBank/DDBJ whole genome shotgun (WGS) entry which is preliminary data.</text>
</comment>
<reference evidence="2" key="1">
    <citation type="journal article" date="2021" name="PeerJ">
        <title>Extensive microbial diversity within the chicken gut microbiome revealed by metagenomics and culture.</title>
        <authorList>
            <person name="Gilroy R."/>
            <person name="Ravi A."/>
            <person name="Getino M."/>
            <person name="Pursley I."/>
            <person name="Horton D.L."/>
            <person name="Alikhan N.F."/>
            <person name="Baker D."/>
            <person name="Gharbi K."/>
            <person name="Hall N."/>
            <person name="Watson M."/>
            <person name="Adriaenssens E.M."/>
            <person name="Foster-Nyarko E."/>
            <person name="Jarju S."/>
            <person name="Secka A."/>
            <person name="Antonio M."/>
            <person name="Oren A."/>
            <person name="Chaudhuri R.R."/>
            <person name="La Ragione R."/>
            <person name="Hildebrand F."/>
            <person name="Pallen M.J."/>
        </authorList>
    </citation>
    <scope>NUCLEOTIDE SEQUENCE</scope>
    <source>
        <strain evidence="2">5032</strain>
    </source>
</reference>
<feature type="domain" description="Glycosyltransferase 2-like" evidence="1">
    <location>
        <begin position="4"/>
        <end position="166"/>
    </location>
</feature>
<dbReference type="AlphaFoldDB" id="A0A9D2KRU6"/>
<dbReference type="InterPro" id="IPR001173">
    <property type="entry name" value="Glyco_trans_2-like"/>
</dbReference>
<name>A0A9D2KRU6_9BACT</name>
<dbReference type="InterPro" id="IPR029044">
    <property type="entry name" value="Nucleotide-diphossugar_trans"/>
</dbReference>
<dbReference type="EMBL" id="DWZD01000028">
    <property type="protein sequence ID" value="HJA78766.1"/>
    <property type="molecule type" value="Genomic_DNA"/>
</dbReference>
<evidence type="ECO:0000313" key="3">
    <source>
        <dbReference type="Proteomes" id="UP000823821"/>
    </source>
</evidence>
<dbReference type="PANTHER" id="PTHR43685:SF2">
    <property type="entry name" value="GLYCOSYLTRANSFERASE 2-LIKE DOMAIN-CONTAINING PROTEIN"/>
    <property type="match status" value="1"/>
</dbReference>
<sequence>MIDVVIPLYNCAPFIETTIRSVQHQTVPVRKIIVVNDGSTDGGEKKVAAMAATDERICVLNGPNRGLSAARNLGIQIAKARYLAFLDADDAWEPEKVASQLAVMDKGDFSFSHTGARLMDESGKPMGNVPFPIQTTVAPTFENIRLGIYPVTGSGSSVMVRRELLERAGGFDEKLRFGEDWDMWARLAQFGPAIRLDQPLTWIRVRQSSMQHSLSAEKRALCQLDCRIHVARHWENEPAFLQAHKKEACYDLWAVMRWRLLRPSSLLELYRHLHLHPYAAGRILARHPGDFLHVLGWGCAETVRSILHSPSEAKRLLRRFLAERRRK</sequence>
<organism evidence="2 3">
    <name type="scientific">Candidatus Desulfovibrio intestinavium</name>
    <dbReference type="NCBI Taxonomy" id="2838534"/>
    <lineage>
        <taxon>Bacteria</taxon>
        <taxon>Pseudomonadati</taxon>
        <taxon>Thermodesulfobacteriota</taxon>
        <taxon>Desulfovibrionia</taxon>
        <taxon>Desulfovibrionales</taxon>
        <taxon>Desulfovibrionaceae</taxon>
        <taxon>Desulfovibrio</taxon>
    </lineage>
</organism>
<protein>
    <submittedName>
        <fullName evidence="2">Glycosyltransferase family 2 protein</fullName>
    </submittedName>
</protein>
<proteinExistence type="predicted"/>
<gene>
    <name evidence="2" type="ORF">H9784_04215</name>
</gene>
<dbReference type="Proteomes" id="UP000823821">
    <property type="component" value="Unassembled WGS sequence"/>
</dbReference>
<dbReference type="InterPro" id="IPR050834">
    <property type="entry name" value="Glycosyltransf_2"/>
</dbReference>
<dbReference type="SUPFAM" id="SSF53448">
    <property type="entry name" value="Nucleotide-diphospho-sugar transferases"/>
    <property type="match status" value="1"/>
</dbReference>
<dbReference type="CDD" id="cd00761">
    <property type="entry name" value="Glyco_tranf_GTA_type"/>
    <property type="match status" value="1"/>
</dbReference>
<evidence type="ECO:0000313" key="2">
    <source>
        <dbReference type="EMBL" id="HJA78766.1"/>
    </source>
</evidence>
<reference evidence="2" key="2">
    <citation type="submission" date="2021-04" db="EMBL/GenBank/DDBJ databases">
        <authorList>
            <person name="Gilroy R."/>
        </authorList>
    </citation>
    <scope>NUCLEOTIDE SEQUENCE</scope>
    <source>
        <strain evidence="2">5032</strain>
    </source>
</reference>